<accession>A0ABS5A6H8</accession>
<evidence type="ECO:0000256" key="8">
    <source>
        <dbReference type="ARBA" id="ARBA00023004"/>
    </source>
</evidence>
<protein>
    <recommendedName>
        <fullName evidence="10">Ectoine hydroxylase</fullName>
        <ecNumber evidence="10">1.14.11.55</ecNumber>
    </recommendedName>
</protein>
<comment type="cofactor">
    <cofactor evidence="1">
        <name>Fe(2+)</name>
        <dbReference type="ChEBI" id="CHEBI:29033"/>
    </cofactor>
</comment>
<evidence type="ECO:0000256" key="11">
    <source>
        <dbReference type="SAM" id="MobiDB-lite"/>
    </source>
</evidence>
<keyword evidence="8" id="KW-0408">Iron</keyword>
<organism evidence="12 13">
    <name type="scientific">Crossiella equi</name>
    <dbReference type="NCBI Taxonomy" id="130796"/>
    <lineage>
        <taxon>Bacteria</taxon>
        <taxon>Bacillati</taxon>
        <taxon>Actinomycetota</taxon>
        <taxon>Actinomycetes</taxon>
        <taxon>Pseudonocardiales</taxon>
        <taxon>Pseudonocardiaceae</taxon>
        <taxon>Crossiella</taxon>
    </lineage>
</organism>
<evidence type="ECO:0000256" key="6">
    <source>
        <dbReference type="ARBA" id="ARBA00022964"/>
    </source>
</evidence>
<evidence type="ECO:0000256" key="2">
    <source>
        <dbReference type="ARBA" id="ARBA00004063"/>
    </source>
</evidence>
<dbReference type="PANTHER" id="PTHR20883">
    <property type="entry name" value="PHYTANOYL-COA DIOXYGENASE DOMAIN CONTAINING 1"/>
    <property type="match status" value="1"/>
</dbReference>
<dbReference type="InterPro" id="IPR008775">
    <property type="entry name" value="Phytyl_CoA_dOase-like"/>
</dbReference>
<comment type="function">
    <text evidence="2">Involved in the biosynthesis of 5-hydroxyectoine, called compatible solute, which helps organisms to survive extreme osmotic stress by acting as a highly soluble organic osmolyte. Catalyzes the 2-oxoglutarate-dependent selective hydroxylation of L-ectoine to yield (4S,5S)-5-hydroxyectoine.</text>
</comment>
<feature type="region of interest" description="Disordered" evidence="11">
    <location>
        <begin position="1"/>
        <end position="20"/>
    </location>
</feature>
<keyword evidence="7 12" id="KW-0560">Oxidoreductase</keyword>
<name>A0ABS5A6H8_9PSEU</name>
<keyword evidence="6" id="KW-0223">Dioxygenase</keyword>
<dbReference type="PANTHER" id="PTHR20883:SF48">
    <property type="entry name" value="ECTOINE DIOXYGENASE"/>
    <property type="match status" value="1"/>
</dbReference>
<keyword evidence="5" id="KW-0479">Metal-binding</keyword>
<reference evidence="12 13" key="1">
    <citation type="submission" date="2021-03" db="EMBL/GenBank/DDBJ databases">
        <title>Sequencing the genomes of 1000 actinobacteria strains.</title>
        <authorList>
            <person name="Klenk H.-P."/>
        </authorList>
    </citation>
    <scope>NUCLEOTIDE SEQUENCE [LARGE SCALE GENOMIC DNA]</scope>
    <source>
        <strain evidence="12 13">DSM 44580</strain>
    </source>
</reference>
<dbReference type="SUPFAM" id="SSF51197">
    <property type="entry name" value="Clavaminate synthase-like"/>
    <property type="match status" value="1"/>
</dbReference>
<comment type="caution">
    <text evidence="12">The sequence shown here is derived from an EMBL/GenBank/DDBJ whole genome shotgun (WGS) entry which is preliminary data.</text>
</comment>
<dbReference type="RefSeq" id="WP_209706422.1">
    <property type="nucleotide sequence ID" value="NZ_JAGIOO010000001.1"/>
</dbReference>
<keyword evidence="13" id="KW-1185">Reference proteome</keyword>
<proteinExistence type="inferred from homology"/>
<dbReference type="GO" id="GO:0016491">
    <property type="term" value="F:oxidoreductase activity"/>
    <property type="evidence" value="ECO:0007669"/>
    <property type="project" value="UniProtKB-KW"/>
</dbReference>
<evidence type="ECO:0000256" key="3">
    <source>
        <dbReference type="ARBA" id="ARBA00007851"/>
    </source>
</evidence>
<evidence type="ECO:0000256" key="10">
    <source>
        <dbReference type="NCBIfam" id="TIGR02408"/>
    </source>
</evidence>
<comment type="subunit">
    <text evidence="4">Homodimer.</text>
</comment>
<evidence type="ECO:0000313" key="12">
    <source>
        <dbReference type="EMBL" id="MBP2472203.1"/>
    </source>
</evidence>
<dbReference type="EC" id="1.14.11.55" evidence="10"/>
<dbReference type="InterPro" id="IPR012774">
    <property type="entry name" value="EctD"/>
</dbReference>
<dbReference type="NCBIfam" id="TIGR02408">
    <property type="entry name" value="ectoine_ThpD"/>
    <property type="match status" value="1"/>
</dbReference>
<comment type="catalytic activity">
    <reaction evidence="9">
        <text>L-ectoine + 2-oxoglutarate + O2 = 5-hydroxyectoine + succinate + CO2</text>
        <dbReference type="Rhea" id="RHEA:45740"/>
        <dbReference type="ChEBI" id="CHEBI:15379"/>
        <dbReference type="ChEBI" id="CHEBI:16526"/>
        <dbReference type="ChEBI" id="CHEBI:16810"/>
        <dbReference type="ChEBI" id="CHEBI:30031"/>
        <dbReference type="ChEBI" id="CHEBI:58515"/>
        <dbReference type="ChEBI" id="CHEBI:85413"/>
        <dbReference type="EC" id="1.14.11.55"/>
    </reaction>
</comment>
<dbReference type="EMBL" id="JAGIOO010000001">
    <property type="protein sequence ID" value="MBP2472203.1"/>
    <property type="molecule type" value="Genomic_DNA"/>
</dbReference>
<sequence length="297" mass="33276">MLTQDVQVYRTRDGRPGEIRRRQDPVVYGGLEDGPLGPEALDNYERNGFLTFDALLTPEEVQACREELDRLSQLPERHTDERYVIEPAADEVRSIFQVHAVSPLYNRIIRDSRLVDVARQLLGSEVYIHQTRINAKPAFTGSGFYWHSDFETWHAEDGMPRVRALSFSIGLTENYPHNGPLMIIPGSHKWFLSCSAPTPPDNHKSSLAKQEIGVPEGELLRRIADENGGVHQVLGAPGSAVAFDCNCMHGSAENITPYPRQNLFVVFNSVDNALVEPFAAPARRPEYLADRAFTPLA</sequence>
<evidence type="ECO:0000256" key="5">
    <source>
        <dbReference type="ARBA" id="ARBA00022723"/>
    </source>
</evidence>
<comment type="similarity">
    <text evidence="3">Belongs to the PhyH family. EctD subfamily.</text>
</comment>
<dbReference type="Proteomes" id="UP001519363">
    <property type="component" value="Unassembled WGS sequence"/>
</dbReference>
<feature type="compositionally biased region" description="Basic and acidic residues" evidence="11">
    <location>
        <begin position="10"/>
        <end position="20"/>
    </location>
</feature>
<evidence type="ECO:0000256" key="9">
    <source>
        <dbReference type="ARBA" id="ARBA00049228"/>
    </source>
</evidence>
<evidence type="ECO:0000256" key="4">
    <source>
        <dbReference type="ARBA" id="ARBA00011738"/>
    </source>
</evidence>
<evidence type="ECO:0000256" key="7">
    <source>
        <dbReference type="ARBA" id="ARBA00023002"/>
    </source>
</evidence>
<dbReference type="Gene3D" id="2.60.120.620">
    <property type="entry name" value="q2cbj1_9rhob like domain"/>
    <property type="match status" value="1"/>
</dbReference>
<evidence type="ECO:0000313" key="13">
    <source>
        <dbReference type="Proteomes" id="UP001519363"/>
    </source>
</evidence>
<evidence type="ECO:0000256" key="1">
    <source>
        <dbReference type="ARBA" id="ARBA00001954"/>
    </source>
</evidence>
<dbReference type="Pfam" id="PF05721">
    <property type="entry name" value="PhyH"/>
    <property type="match status" value="1"/>
</dbReference>
<gene>
    <name evidence="12" type="ORF">JOF53_001075</name>
</gene>